<dbReference type="Gene3D" id="3.90.1150.10">
    <property type="entry name" value="Aspartate Aminotransferase, domain 1"/>
    <property type="match status" value="1"/>
</dbReference>
<dbReference type="GO" id="GO:0031071">
    <property type="term" value="F:cysteine desulfurase activity"/>
    <property type="evidence" value="ECO:0007669"/>
    <property type="project" value="UniProtKB-EC"/>
</dbReference>
<protein>
    <recommendedName>
        <fullName evidence="3">cysteine desulfurase</fullName>
        <ecNumber evidence="3">2.8.1.7</ecNumber>
    </recommendedName>
</protein>
<dbReference type="GO" id="GO:0051536">
    <property type="term" value="F:iron-sulfur cluster binding"/>
    <property type="evidence" value="ECO:0007669"/>
    <property type="project" value="UniProtKB-KW"/>
</dbReference>
<dbReference type="InterPro" id="IPR000192">
    <property type="entry name" value="Aminotrans_V_dom"/>
</dbReference>
<keyword evidence="6" id="KW-0663">Pyridoxal phosphate</keyword>
<evidence type="ECO:0000313" key="12">
    <source>
        <dbReference type="EMBL" id="MBF0939631.1"/>
    </source>
</evidence>
<keyword evidence="5" id="KW-0479">Metal-binding</keyword>
<comment type="similarity">
    <text evidence="2">Belongs to the class-V pyridoxal-phosphate-dependent aminotransferase family. NifS/IscS subfamily.</text>
</comment>
<dbReference type="PROSITE" id="PS00595">
    <property type="entry name" value="AA_TRANSFER_CLASS_5"/>
    <property type="match status" value="1"/>
</dbReference>
<evidence type="ECO:0000256" key="6">
    <source>
        <dbReference type="ARBA" id="ARBA00022898"/>
    </source>
</evidence>
<dbReference type="PIRSF" id="PIRSF005572">
    <property type="entry name" value="NifS"/>
    <property type="match status" value="1"/>
</dbReference>
<evidence type="ECO:0000256" key="5">
    <source>
        <dbReference type="ARBA" id="ARBA00022723"/>
    </source>
</evidence>
<keyword evidence="8" id="KW-0411">Iron-sulfur</keyword>
<dbReference type="EC" id="2.8.1.7" evidence="3"/>
<keyword evidence="7" id="KW-0408">Iron</keyword>
<dbReference type="Pfam" id="PF00266">
    <property type="entry name" value="Aminotran_5"/>
    <property type="match status" value="1"/>
</dbReference>
<dbReference type="PANTHER" id="PTHR11601:SF34">
    <property type="entry name" value="CYSTEINE DESULFURASE"/>
    <property type="match status" value="1"/>
</dbReference>
<dbReference type="Gene3D" id="1.10.260.50">
    <property type="match status" value="1"/>
</dbReference>
<keyword evidence="12" id="KW-0032">Aminotransferase</keyword>
<reference evidence="12" key="1">
    <citation type="submission" date="2020-04" db="EMBL/GenBank/DDBJ databases">
        <title>Deep metagenomics examines the oral microbiome during advanced dental caries in children, revealing novel taxa and co-occurrences with host molecules.</title>
        <authorList>
            <person name="Baker J.L."/>
            <person name="Morton J.T."/>
            <person name="Dinis M."/>
            <person name="Alvarez R."/>
            <person name="Tran N.C."/>
            <person name="Knight R."/>
            <person name="Edlund A."/>
        </authorList>
    </citation>
    <scope>NUCLEOTIDE SEQUENCE</scope>
    <source>
        <strain evidence="12">JCVI_32_bin.64</strain>
    </source>
</reference>
<evidence type="ECO:0000256" key="3">
    <source>
        <dbReference type="ARBA" id="ARBA00012239"/>
    </source>
</evidence>
<dbReference type="InterPro" id="IPR016454">
    <property type="entry name" value="Cysteine_dSase"/>
</dbReference>
<accession>A0A929N0Z8</accession>
<dbReference type="EMBL" id="JABZFZ010000059">
    <property type="protein sequence ID" value="MBF0939631.1"/>
    <property type="molecule type" value="Genomic_DNA"/>
</dbReference>
<dbReference type="SUPFAM" id="SSF53383">
    <property type="entry name" value="PLP-dependent transferases"/>
    <property type="match status" value="1"/>
</dbReference>
<sequence>MSHYLDHAATSPLDPAALEAWVAAQRELGAVPGNPAALHSGGRRARRMLDDARERVAHQLGADIHEVLFTSGATESDALGVMATARGARASDPARTRILVSSVEHDAVANQRAVADREGFAWEELPVAPTGTTPIDEGALAALAPSVAVASMCLVCSETGAVQPVAALARAVAPGGARTHTDAAQAVPVVEVRFGELGVDLMSIAGHKAGAPVGVGCLVARRGIPVLTDRPGGGHERGLRSGTPDVAGALALAAALAATAARREAFASRAAALRQRLLAALPPGCAPTVAPADAVPSIIHLSIPTSRPEAVLMAMDMAGVVVSAGSACHAGVARPSRVVMAMGRDEASALGVLRVSLGAATTEDDIDALIAALPAAIRAGQALDGMPRARNTRNQEAD</sequence>
<evidence type="ECO:0000256" key="7">
    <source>
        <dbReference type="ARBA" id="ARBA00023004"/>
    </source>
</evidence>
<dbReference type="Gene3D" id="3.40.640.10">
    <property type="entry name" value="Type I PLP-dependent aspartate aminotransferase-like (Major domain)"/>
    <property type="match status" value="1"/>
</dbReference>
<comment type="catalytic activity">
    <reaction evidence="9">
        <text>(sulfur carrier)-H + L-cysteine = (sulfur carrier)-SH + L-alanine</text>
        <dbReference type="Rhea" id="RHEA:43892"/>
        <dbReference type="Rhea" id="RHEA-COMP:14737"/>
        <dbReference type="Rhea" id="RHEA-COMP:14739"/>
        <dbReference type="ChEBI" id="CHEBI:29917"/>
        <dbReference type="ChEBI" id="CHEBI:35235"/>
        <dbReference type="ChEBI" id="CHEBI:57972"/>
        <dbReference type="ChEBI" id="CHEBI:64428"/>
        <dbReference type="EC" id="2.8.1.7"/>
    </reaction>
</comment>
<keyword evidence="4" id="KW-0808">Transferase</keyword>
<evidence type="ECO:0000313" key="13">
    <source>
        <dbReference type="Proteomes" id="UP000718630"/>
    </source>
</evidence>
<evidence type="ECO:0000259" key="11">
    <source>
        <dbReference type="Pfam" id="PF00266"/>
    </source>
</evidence>
<dbReference type="InterPro" id="IPR015422">
    <property type="entry name" value="PyrdxlP-dep_Trfase_small"/>
</dbReference>
<evidence type="ECO:0000256" key="10">
    <source>
        <dbReference type="RuleBase" id="RU004504"/>
    </source>
</evidence>
<feature type="domain" description="Aminotransferase class V" evidence="11">
    <location>
        <begin position="3"/>
        <end position="369"/>
    </location>
</feature>
<dbReference type="Proteomes" id="UP000718630">
    <property type="component" value="Unassembled WGS sequence"/>
</dbReference>
<gene>
    <name evidence="12" type="ORF">HXK03_01970</name>
</gene>
<dbReference type="InterPro" id="IPR020578">
    <property type="entry name" value="Aminotrans_V_PyrdxlP_BS"/>
</dbReference>
<dbReference type="GO" id="GO:0046872">
    <property type="term" value="F:metal ion binding"/>
    <property type="evidence" value="ECO:0007669"/>
    <property type="project" value="UniProtKB-KW"/>
</dbReference>
<proteinExistence type="inferred from homology"/>
<evidence type="ECO:0000256" key="8">
    <source>
        <dbReference type="ARBA" id="ARBA00023014"/>
    </source>
</evidence>
<evidence type="ECO:0000256" key="2">
    <source>
        <dbReference type="ARBA" id="ARBA00006490"/>
    </source>
</evidence>
<comment type="caution">
    <text evidence="12">The sequence shown here is derived from an EMBL/GenBank/DDBJ whole genome shotgun (WGS) entry which is preliminary data.</text>
</comment>
<name>A0A929N0Z8_9ACTO</name>
<evidence type="ECO:0000256" key="1">
    <source>
        <dbReference type="ARBA" id="ARBA00001933"/>
    </source>
</evidence>
<dbReference type="InterPro" id="IPR015421">
    <property type="entry name" value="PyrdxlP-dep_Trfase_major"/>
</dbReference>
<comment type="cofactor">
    <cofactor evidence="1 10">
        <name>pyridoxal 5'-phosphate</name>
        <dbReference type="ChEBI" id="CHEBI:597326"/>
    </cofactor>
</comment>
<evidence type="ECO:0000256" key="4">
    <source>
        <dbReference type="ARBA" id="ARBA00022679"/>
    </source>
</evidence>
<dbReference type="AlphaFoldDB" id="A0A929N0Z8"/>
<organism evidence="12 13">
    <name type="scientific">Schaalia georgiae</name>
    <dbReference type="NCBI Taxonomy" id="52768"/>
    <lineage>
        <taxon>Bacteria</taxon>
        <taxon>Bacillati</taxon>
        <taxon>Actinomycetota</taxon>
        <taxon>Actinomycetes</taxon>
        <taxon>Actinomycetales</taxon>
        <taxon>Actinomycetaceae</taxon>
        <taxon>Schaalia</taxon>
    </lineage>
</organism>
<dbReference type="GO" id="GO:0008483">
    <property type="term" value="F:transaminase activity"/>
    <property type="evidence" value="ECO:0007669"/>
    <property type="project" value="UniProtKB-KW"/>
</dbReference>
<evidence type="ECO:0000256" key="9">
    <source>
        <dbReference type="ARBA" id="ARBA00050776"/>
    </source>
</evidence>
<dbReference type="InterPro" id="IPR015424">
    <property type="entry name" value="PyrdxlP-dep_Trfase"/>
</dbReference>
<dbReference type="PANTHER" id="PTHR11601">
    <property type="entry name" value="CYSTEINE DESULFURYLASE FAMILY MEMBER"/>
    <property type="match status" value="1"/>
</dbReference>